<dbReference type="GeneID" id="27309688"/>
<feature type="compositionally biased region" description="Polar residues" evidence="2">
    <location>
        <begin position="171"/>
        <end position="192"/>
    </location>
</feature>
<evidence type="ECO:0000313" key="3">
    <source>
        <dbReference type="EMBL" id="KIW07790.1"/>
    </source>
</evidence>
<evidence type="ECO:0000313" key="4">
    <source>
        <dbReference type="Proteomes" id="UP000053259"/>
    </source>
</evidence>
<feature type="compositionally biased region" description="Basic and acidic residues" evidence="2">
    <location>
        <begin position="136"/>
        <end position="158"/>
    </location>
</feature>
<evidence type="ECO:0000256" key="1">
    <source>
        <dbReference type="SAM" id="Coils"/>
    </source>
</evidence>
<dbReference type="HOGENOM" id="CLU_011743_1_0_1"/>
<dbReference type="InParanoid" id="A0A0D2AMQ9"/>
<reference evidence="3 4" key="1">
    <citation type="submission" date="2015-01" db="EMBL/GenBank/DDBJ databases">
        <title>The Genome Sequence of Ochroconis gallopava CBS43764.</title>
        <authorList>
            <consortium name="The Broad Institute Genomics Platform"/>
            <person name="Cuomo C."/>
            <person name="de Hoog S."/>
            <person name="Gorbushina A."/>
            <person name="Stielow B."/>
            <person name="Teixiera M."/>
            <person name="Abouelleil A."/>
            <person name="Chapman S.B."/>
            <person name="Priest M."/>
            <person name="Young S.K."/>
            <person name="Wortman J."/>
            <person name="Nusbaum C."/>
            <person name="Birren B."/>
        </authorList>
    </citation>
    <scope>NUCLEOTIDE SEQUENCE [LARGE SCALE GENOMIC DNA]</scope>
    <source>
        <strain evidence="3 4">CBS 43764</strain>
    </source>
</reference>
<gene>
    <name evidence="3" type="ORF">PV09_01715</name>
</gene>
<feature type="coiled-coil region" evidence="1">
    <location>
        <begin position="334"/>
        <end position="364"/>
    </location>
</feature>
<dbReference type="RefSeq" id="XP_016217659.1">
    <property type="nucleotide sequence ID" value="XM_016354647.1"/>
</dbReference>
<name>A0A0D2AMQ9_9PEZI</name>
<dbReference type="STRING" id="253628.A0A0D2AMQ9"/>
<dbReference type="OrthoDB" id="4716584at2759"/>
<feature type="compositionally biased region" description="Polar residues" evidence="2">
    <location>
        <begin position="58"/>
        <end position="75"/>
    </location>
</feature>
<protein>
    <submittedName>
        <fullName evidence="3">Uncharacterized protein</fullName>
    </submittedName>
</protein>
<feature type="compositionally biased region" description="Polar residues" evidence="2">
    <location>
        <begin position="97"/>
        <end position="112"/>
    </location>
</feature>
<feature type="region of interest" description="Disordered" evidence="2">
    <location>
        <begin position="1"/>
        <end position="252"/>
    </location>
</feature>
<keyword evidence="4" id="KW-1185">Reference proteome</keyword>
<sequence>MADSTSPRKFKVEPIESSIRRSRKCAPEPAELTPDSPGNPIEDAKEKLPKRKFLPQLIETTRTSSGKNLKTQAEPQDTLRKFTPQLMETSTDHRRSSNVQPQEDQPGTPENSTVEEDSVIQELPARRRFTPLLIDTAKRTRRTGDVRPAHFPSDRTDAIPEPSIGIRRSRTVQLPAQPENTPVSTSLPSPALTSAECRRLGIPVPRRGRSTSSQRQHSFRAPSLEPIESSESGDESKLSSSSSTPSSSSDLSYQMYKHATRLRESVDASSQGYLLELAAKAAERQLREQALAAFPNDDRHVRVDHYIGHDYDSPMRSIRSDSDRYRFGSVNWELKDMRRHAEFLEANKERERAAREARKRWNREYERKCGAWRNPFKNAVPHTHKDSVEMERMRKKARPPMLGADIEFPRCSSPEPARFDVTQGTYNERAAMCYLTEQSSPGPCGEGLWAVTAKKSIGAASVHSQAASRAPSTGSCSGGLWGGMCQGKAGNLSPPRGPTGLLTPREDATNLLEPSDATRNLHQLPPSPPPSNSGVASLDEKLELELAIEAEFNDEFVTQVYNYLSLGYPSIARRYDEELGKIARVAVTDLRHDDELESSRGYIRFGKDGNGAEEGIREDMCARWKALKAYIHEWARQQPGMCEPNNKHGGFGVAVRRGSWAW</sequence>
<evidence type="ECO:0000256" key="2">
    <source>
        <dbReference type="SAM" id="MobiDB-lite"/>
    </source>
</evidence>
<proteinExistence type="predicted"/>
<dbReference type="VEuPathDB" id="FungiDB:PV09_01715"/>
<organism evidence="3 4">
    <name type="scientific">Verruconis gallopava</name>
    <dbReference type="NCBI Taxonomy" id="253628"/>
    <lineage>
        <taxon>Eukaryota</taxon>
        <taxon>Fungi</taxon>
        <taxon>Dikarya</taxon>
        <taxon>Ascomycota</taxon>
        <taxon>Pezizomycotina</taxon>
        <taxon>Dothideomycetes</taxon>
        <taxon>Pleosporomycetidae</taxon>
        <taxon>Venturiales</taxon>
        <taxon>Sympoventuriaceae</taxon>
        <taxon>Verruconis</taxon>
    </lineage>
</organism>
<dbReference type="Proteomes" id="UP000053259">
    <property type="component" value="Unassembled WGS sequence"/>
</dbReference>
<keyword evidence="1" id="KW-0175">Coiled coil</keyword>
<feature type="compositionally biased region" description="Low complexity" evidence="2">
    <location>
        <begin position="238"/>
        <end position="252"/>
    </location>
</feature>
<accession>A0A0D2AMQ9</accession>
<dbReference type="AlphaFoldDB" id="A0A0D2AMQ9"/>
<dbReference type="EMBL" id="KN847532">
    <property type="protein sequence ID" value="KIW07790.1"/>
    <property type="molecule type" value="Genomic_DNA"/>
</dbReference>